<comment type="caution">
    <text evidence="1">The sequence shown here is derived from an EMBL/GenBank/DDBJ whole genome shotgun (WGS) entry which is preliminary data.</text>
</comment>
<evidence type="ECO:0000313" key="2">
    <source>
        <dbReference type="Proteomes" id="UP000625316"/>
    </source>
</evidence>
<keyword evidence="2" id="KW-1185">Reference proteome</keyword>
<proteinExistence type="predicted"/>
<name>A0A928VNV8_9CYAN</name>
<dbReference type="EMBL" id="JADEXQ010000086">
    <property type="protein sequence ID" value="MBE9032053.1"/>
    <property type="molecule type" value="Genomic_DNA"/>
</dbReference>
<reference evidence="1" key="1">
    <citation type="submission" date="2020-10" db="EMBL/GenBank/DDBJ databases">
        <authorList>
            <person name="Castelo-Branco R."/>
            <person name="Eusebio N."/>
            <person name="Adriana R."/>
            <person name="Vieira A."/>
            <person name="Brugerolle De Fraissinette N."/>
            <person name="Rezende De Castro R."/>
            <person name="Schneider M.P."/>
            <person name="Vasconcelos V."/>
            <person name="Leao P.N."/>
        </authorList>
    </citation>
    <scope>NUCLEOTIDE SEQUENCE</scope>
    <source>
        <strain evidence="1">LEGE 11480</strain>
    </source>
</reference>
<gene>
    <name evidence="1" type="ORF">IQ266_20145</name>
</gene>
<protein>
    <submittedName>
        <fullName evidence="1">Uncharacterized protein</fullName>
    </submittedName>
</protein>
<organism evidence="1 2">
    <name type="scientific">Romeriopsis navalis LEGE 11480</name>
    <dbReference type="NCBI Taxonomy" id="2777977"/>
    <lineage>
        <taxon>Bacteria</taxon>
        <taxon>Bacillati</taxon>
        <taxon>Cyanobacteriota</taxon>
        <taxon>Cyanophyceae</taxon>
        <taxon>Leptolyngbyales</taxon>
        <taxon>Leptolyngbyaceae</taxon>
        <taxon>Romeriopsis</taxon>
        <taxon>Romeriopsis navalis</taxon>
    </lineage>
</organism>
<evidence type="ECO:0000313" key="1">
    <source>
        <dbReference type="EMBL" id="MBE9032053.1"/>
    </source>
</evidence>
<accession>A0A928VNV8</accession>
<dbReference type="Proteomes" id="UP000625316">
    <property type="component" value="Unassembled WGS sequence"/>
</dbReference>
<sequence length="113" mass="13213">MRIKLMADYQCYPIWLIEDEETDNIDPSVLPVSKSTLERLNCWAEWYDSTLKQDDPENSGFKSSKEENDFNAEGVHLFRQLLAELPKSYEVFYYSEDQQKLIAAVDVFSSSEE</sequence>
<dbReference type="AlphaFoldDB" id="A0A928VNV8"/>